<dbReference type="RefSeq" id="WP_156406531.1">
    <property type="nucleotide sequence ID" value="NZ_BBIM01000011.1"/>
</dbReference>
<evidence type="ECO:0000256" key="1">
    <source>
        <dbReference type="SAM" id="MobiDB-lite"/>
    </source>
</evidence>
<feature type="region of interest" description="Disordered" evidence="1">
    <location>
        <begin position="26"/>
        <end position="53"/>
    </location>
</feature>
<evidence type="ECO:0000313" key="3">
    <source>
        <dbReference type="Proteomes" id="UP001302696"/>
    </source>
</evidence>
<protein>
    <submittedName>
        <fullName evidence="2">Uncharacterized protein</fullName>
    </submittedName>
</protein>
<name>A0ABZ0Q551_9LACO</name>
<accession>A0ABZ0Q551</accession>
<sequence>MQKVKNNHPSRGIAIPHPLRFFSEDGSAMQEAENNYPSRGIAIPHPGQLFSAS</sequence>
<proteinExistence type="predicted"/>
<dbReference type="Proteomes" id="UP001302696">
    <property type="component" value="Chromosome"/>
</dbReference>
<evidence type="ECO:0000313" key="2">
    <source>
        <dbReference type="EMBL" id="WPC22120.1"/>
    </source>
</evidence>
<reference evidence="3" key="1">
    <citation type="submission" date="2024-06" db="EMBL/GenBank/DDBJ databases">
        <authorList>
            <person name="Chang H.C."/>
            <person name="Mun S.Y."/>
        </authorList>
    </citation>
    <scope>NUCLEOTIDE SEQUENCE [LARGE SCALE GENOMIC DNA]</scope>
    <source>
        <strain evidence="3">KT1</strain>
    </source>
</reference>
<gene>
    <name evidence="2" type="ORF">N6G96_02565</name>
</gene>
<organism evidence="2 3">
    <name type="scientific">Pediococcus inopinatus</name>
    <dbReference type="NCBI Taxonomy" id="114090"/>
    <lineage>
        <taxon>Bacteria</taxon>
        <taxon>Bacillati</taxon>
        <taxon>Bacillota</taxon>
        <taxon>Bacilli</taxon>
        <taxon>Lactobacillales</taxon>
        <taxon>Lactobacillaceae</taxon>
        <taxon>Pediococcus</taxon>
    </lineage>
</organism>
<keyword evidence="3" id="KW-1185">Reference proteome</keyword>
<dbReference type="EMBL" id="CP104778">
    <property type="protein sequence ID" value="WPC22120.1"/>
    <property type="molecule type" value="Genomic_DNA"/>
</dbReference>